<evidence type="ECO:0000256" key="1">
    <source>
        <dbReference type="SAM" id="MobiDB-lite"/>
    </source>
</evidence>
<evidence type="ECO:0000313" key="3">
    <source>
        <dbReference type="Proteomes" id="UP001558613"/>
    </source>
</evidence>
<keyword evidence="3" id="KW-1185">Reference proteome</keyword>
<protein>
    <submittedName>
        <fullName evidence="2">Uncharacterized protein</fullName>
    </submittedName>
</protein>
<evidence type="ECO:0000313" key="2">
    <source>
        <dbReference type="EMBL" id="KAL1251717.1"/>
    </source>
</evidence>
<accession>A0ABR3LFM5</accession>
<gene>
    <name evidence="2" type="ORF">QQF64_019513</name>
</gene>
<reference evidence="2 3" key="1">
    <citation type="submission" date="2023-09" db="EMBL/GenBank/DDBJ databases">
        <authorList>
            <person name="Wang M."/>
        </authorList>
    </citation>
    <scope>NUCLEOTIDE SEQUENCE [LARGE SCALE GENOMIC DNA]</scope>
    <source>
        <strain evidence="2">GT-2023</strain>
        <tissue evidence="2">Liver</tissue>
    </source>
</reference>
<dbReference type="EMBL" id="JAYMGO010000022">
    <property type="protein sequence ID" value="KAL1251717.1"/>
    <property type="molecule type" value="Genomic_DNA"/>
</dbReference>
<name>A0ABR3LFM5_9TELE</name>
<dbReference type="Proteomes" id="UP001558613">
    <property type="component" value="Unassembled WGS sequence"/>
</dbReference>
<organism evidence="2 3">
    <name type="scientific">Cirrhinus molitorella</name>
    <name type="common">mud carp</name>
    <dbReference type="NCBI Taxonomy" id="172907"/>
    <lineage>
        <taxon>Eukaryota</taxon>
        <taxon>Metazoa</taxon>
        <taxon>Chordata</taxon>
        <taxon>Craniata</taxon>
        <taxon>Vertebrata</taxon>
        <taxon>Euteleostomi</taxon>
        <taxon>Actinopterygii</taxon>
        <taxon>Neopterygii</taxon>
        <taxon>Teleostei</taxon>
        <taxon>Ostariophysi</taxon>
        <taxon>Cypriniformes</taxon>
        <taxon>Cyprinidae</taxon>
        <taxon>Labeoninae</taxon>
        <taxon>Labeonini</taxon>
        <taxon>Cirrhinus</taxon>
    </lineage>
</organism>
<sequence>MKNPTEVKGVKGPTATIGPKSQGSLFTRSCQETYICSGIQNCQYCLIPKQYELNVIHTFEMLTEEAKEEQKTGNKVCLVLVQMKCPCQ</sequence>
<feature type="region of interest" description="Disordered" evidence="1">
    <location>
        <begin position="1"/>
        <end position="24"/>
    </location>
</feature>
<comment type="caution">
    <text evidence="2">The sequence shown here is derived from an EMBL/GenBank/DDBJ whole genome shotgun (WGS) entry which is preliminary data.</text>
</comment>
<proteinExistence type="predicted"/>